<proteinExistence type="predicted"/>
<evidence type="ECO:0000313" key="2">
    <source>
        <dbReference type="EMBL" id="MCP1675660.1"/>
    </source>
</evidence>
<dbReference type="Gene3D" id="3.40.50.1010">
    <property type="entry name" value="5'-nuclease"/>
    <property type="match status" value="1"/>
</dbReference>
<dbReference type="Pfam" id="PF01850">
    <property type="entry name" value="PIN"/>
    <property type="match status" value="1"/>
</dbReference>
<gene>
    <name evidence="2" type="ORF">J2T57_002810</name>
</gene>
<dbReference type="CDD" id="cd09873">
    <property type="entry name" value="PIN_Pae0151-like"/>
    <property type="match status" value="1"/>
</dbReference>
<organism evidence="2 3">
    <name type="scientific">Natronocella acetinitrilica</name>
    <dbReference type="NCBI Taxonomy" id="414046"/>
    <lineage>
        <taxon>Bacteria</taxon>
        <taxon>Pseudomonadati</taxon>
        <taxon>Pseudomonadota</taxon>
        <taxon>Gammaproteobacteria</taxon>
        <taxon>Chromatiales</taxon>
        <taxon>Ectothiorhodospiraceae</taxon>
        <taxon>Natronocella</taxon>
    </lineage>
</organism>
<reference evidence="2" key="1">
    <citation type="submission" date="2022-03" db="EMBL/GenBank/DDBJ databases">
        <title>Genomic Encyclopedia of Type Strains, Phase III (KMG-III): the genomes of soil and plant-associated and newly described type strains.</title>
        <authorList>
            <person name="Whitman W."/>
        </authorList>
    </citation>
    <scope>NUCLEOTIDE SEQUENCE</scope>
    <source>
        <strain evidence="2">ANL 6-2</strain>
    </source>
</reference>
<sequence length="143" mass="16270">MLLVVDASVALKWFFQDREGEDHVEAALDVLDALDQGHVRLIQPPHFLAEMAAVLIREKGETAYEDLRDLQALDWEVVDEPACYEEAMRLAATHQHHLFDTLYHATALRFPDGRLLTADRRYHGKAAGEGRIDLLGEPLPWDE</sequence>
<comment type="caution">
    <text evidence="2">The sequence shown here is derived from an EMBL/GenBank/DDBJ whole genome shotgun (WGS) entry which is preliminary data.</text>
</comment>
<dbReference type="RefSeq" id="WP_253479286.1">
    <property type="nucleotide sequence ID" value="NZ_JALJXV010000006.1"/>
</dbReference>
<dbReference type="InterPro" id="IPR002716">
    <property type="entry name" value="PIN_dom"/>
</dbReference>
<keyword evidence="3" id="KW-1185">Reference proteome</keyword>
<evidence type="ECO:0000313" key="3">
    <source>
        <dbReference type="Proteomes" id="UP001205843"/>
    </source>
</evidence>
<dbReference type="Proteomes" id="UP001205843">
    <property type="component" value="Unassembled WGS sequence"/>
</dbReference>
<dbReference type="InterPro" id="IPR029060">
    <property type="entry name" value="PIN-like_dom_sf"/>
</dbReference>
<feature type="domain" description="PIN" evidence="1">
    <location>
        <begin position="4"/>
        <end position="123"/>
    </location>
</feature>
<protein>
    <submittedName>
        <fullName evidence="2">Nucleic acid-binding protein</fullName>
    </submittedName>
</protein>
<accession>A0AAE3G4I1</accession>
<dbReference type="InterPro" id="IPR044153">
    <property type="entry name" value="PIN_Pae0151-like"/>
</dbReference>
<dbReference type="AlphaFoldDB" id="A0AAE3G4I1"/>
<name>A0AAE3G4I1_9GAMM</name>
<dbReference type="EMBL" id="JALJXV010000006">
    <property type="protein sequence ID" value="MCP1675660.1"/>
    <property type="molecule type" value="Genomic_DNA"/>
</dbReference>
<dbReference type="SUPFAM" id="SSF88723">
    <property type="entry name" value="PIN domain-like"/>
    <property type="match status" value="1"/>
</dbReference>
<evidence type="ECO:0000259" key="1">
    <source>
        <dbReference type="Pfam" id="PF01850"/>
    </source>
</evidence>